<sequence>MKTIIVPFSFTTEGRVGVTNDPVVIVKQQIIDFFTTATHERHGLLRYGGNLKSFSFEILDPLVFADYKLDAIAEANRQIKGGKIVDMQVYPQNNDVYGFDTSTVVVDIKYSVSTYLISSVKLYVSDTLITEESNISYGN</sequence>
<dbReference type="Gene3D" id="3.10.450.40">
    <property type="match status" value="1"/>
</dbReference>
<name>A0A6J7WW79_9CAUD</name>
<accession>A0A6J7WW79</accession>
<evidence type="ECO:0000313" key="1">
    <source>
        <dbReference type="EMBL" id="CAB5222251.1"/>
    </source>
</evidence>
<organism evidence="1">
    <name type="scientific">uncultured Caudovirales phage</name>
    <dbReference type="NCBI Taxonomy" id="2100421"/>
    <lineage>
        <taxon>Viruses</taxon>
        <taxon>Duplodnaviria</taxon>
        <taxon>Heunggongvirae</taxon>
        <taxon>Uroviricota</taxon>
        <taxon>Caudoviricetes</taxon>
        <taxon>Peduoviridae</taxon>
        <taxon>Maltschvirus</taxon>
        <taxon>Maltschvirus maltsch</taxon>
    </lineage>
</organism>
<proteinExistence type="predicted"/>
<dbReference type="EMBL" id="LR798301">
    <property type="protein sequence ID" value="CAB5222251.1"/>
    <property type="molecule type" value="Genomic_DNA"/>
</dbReference>
<protein>
    <submittedName>
        <fullName evidence="1">Uncharacterized protein</fullName>
    </submittedName>
</protein>
<reference evidence="1" key="1">
    <citation type="submission" date="2020-05" db="EMBL/GenBank/DDBJ databases">
        <authorList>
            <person name="Chiriac C."/>
            <person name="Salcher M."/>
            <person name="Ghai R."/>
            <person name="Kavagutti S V."/>
        </authorList>
    </citation>
    <scope>NUCLEOTIDE SEQUENCE</scope>
</reference>
<gene>
    <name evidence="1" type="ORF">UFOVP361_51</name>
</gene>